<proteinExistence type="predicted"/>
<dbReference type="Pfam" id="PF01609">
    <property type="entry name" value="DDE_Tnp_1"/>
    <property type="match status" value="1"/>
</dbReference>
<protein>
    <recommendedName>
        <fullName evidence="1">Transposase IS4-like domain-containing protein</fullName>
    </recommendedName>
</protein>
<gene>
    <name evidence="2" type="ORF">SCALIN_C11_0076</name>
</gene>
<dbReference type="AlphaFoldDB" id="A0A286TX53"/>
<dbReference type="RefSeq" id="WP_162532203.1">
    <property type="nucleotide sequence ID" value="NZ_BAOS01000011.1"/>
</dbReference>
<dbReference type="GO" id="GO:0006313">
    <property type="term" value="P:DNA transposition"/>
    <property type="evidence" value="ECO:0007669"/>
    <property type="project" value="InterPro"/>
</dbReference>
<evidence type="ECO:0000259" key="1">
    <source>
        <dbReference type="Pfam" id="PF01609"/>
    </source>
</evidence>
<accession>A0A286TX53</accession>
<keyword evidence="3" id="KW-1185">Reference proteome</keyword>
<comment type="caution">
    <text evidence="2">The sequence shown here is derived from an EMBL/GenBank/DDBJ whole genome shotgun (WGS) entry which is preliminary data.</text>
</comment>
<organism evidence="2 3">
    <name type="scientific">Candidatus Scalindua japonica</name>
    <dbReference type="NCBI Taxonomy" id="1284222"/>
    <lineage>
        <taxon>Bacteria</taxon>
        <taxon>Pseudomonadati</taxon>
        <taxon>Planctomycetota</taxon>
        <taxon>Candidatus Brocadiia</taxon>
        <taxon>Candidatus Brocadiales</taxon>
        <taxon>Candidatus Scalinduaceae</taxon>
        <taxon>Candidatus Scalindua</taxon>
    </lineage>
</organism>
<name>A0A286TX53_9BACT</name>
<dbReference type="GO" id="GO:0004803">
    <property type="term" value="F:transposase activity"/>
    <property type="evidence" value="ECO:0007669"/>
    <property type="project" value="InterPro"/>
</dbReference>
<dbReference type="EMBL" id="BAOS01000011">
    <property type="protein sequence ID" value="GAX60465.1"/>
    <property type="molecule type" value="Genomic_DNA"/>
</dbReference>
<evidence type="ECO:0000313" key="2">
    <source>
        <dbReference type="EMBL" id="GAX60465.1"/>
    </source>
</evidence>
<sequence>MVEKGPNINPYEYFENPSLVNQKKYEALKSFFYEKESAEKVAAKFGYTLSSFYSLTRDFRNYLKAPKTEDMFFLVSKPGRKEKDFDGEIYSLIINLRKQYLSIPDIKSILDSKSYKASEKYIWEVLRKEGFARLPRRSKQARHTAGANNKIEAPISVAMDYIPERFTTQNTIGIFCLLPYMRKYKIDVAINNSLYPETSTINKYSSILSFIALKISNVRRYSVDDLWCMDRGLGLFAGLTVLPKTGWFSSYSSRVTRKMNLSFLKNLHRIWKNNGLLSDTMNLDFTAIPYWGDDSQRENNWSGKRNKALSSMLAVLAQEPDSGIIDYTDSNIRHNNEPEVVLEFLDFYRDGNPKDTSLKYIVFDSKFTPYKNLRKLDSKDLKFITIRNRGKKIVEKLDNLPSTSWKKIRVMNADGKGRTLKVFEEKFFLDGYGKEIRQIAITGHGKIKPALIITNDDDITQEDIVRKYSRRWIVEKGISEQIEFFHLNRVSSSMVIKADFDLTMSVLAHNLYRLLAMNLPGYTHNTSTTLFEKFLCNSGEIEITSEKIIVRMKKKRNLPALLNEMEKFENIVIPGMDNKKLVITGSSTT</sequence>
<evidence type="ECO:0000313" key="3">
    <source>
        <dbReference type="Proteomes" id="UP000218542"/>
    </source>
</evidence>
<feature type="domain" description="Transposase IS4-like" evidence="1">
    <location>
        <begin position="298"/>
        <end position="511"/>
    </location>
</feature>
<dbReference type="Proteomes" id="UP000218542">
    <property type="component" value="Unassembled WGS sequence"/>
</dbReference>
<reference evidence="3" key="1">
    <citation type="journal article" date="2017" name="Environ. Microbiol. Rep.">
        <title>Genetic Diversity of Marine Anaerobic Ammonium-Oxidizing Bacteria as Revealed by Genomic and Proteomic Analyses of 'Candidatus Scalindua japonica'.</title>
        <authorList>
            <person name="Oshiki M."/>
            <person name="Mizuto K."/>
            <person name="Kimura Z."/>
            <person name="Kindaichi T."/>
            <person name="Satoh H."/>
            <person name="Okabe S."/>
        </authorList>
    </citation>
    <scope>NUCLEOTIDE SEQUENCE [LARGE SCALE GENOMIC DNA]</scope>
    <source>
        <strain evidence="3">husup-a2</strain>
    </source>
</reference>
<dbReference type="GO" id="GO:0003677">
    <property type="term" value="F:DNA binding"/>
    <property type="evidence" value="ECO:0007669"/>
    <property type="project" value="InterPro"/>
</dbReference>
<dbReference type="InterPro" id="IPR002559">
    <property type="entry name" value="Transposase_11"/>
</dbReference>